<organism evidence="1">
    <name type="scientific">marine metagenome</name>
    <dbReference type="NCBI Taxonomy" id="408172"/>
    <lineage>
        <taxon>unclassified sequences</taxon>
        <taxon>metagenomes</taxon>
        <taxon>ecological metagenomes</taxon>
    </lineage>
</organism>
<accession>A0A381X692</accession>
<reference evidence="1" key="1">
    <citation type="submission" date="2018-05" db="EMBL/GenBank/DDBJ databases">
        <authorList>
            <person name="Lanie J.A."/>
            <person name="Ng W.-L."/>
            <person name="Kazmierczak K.M."/>
            <person name="Andrzejewski T.M."/>
            <person name="Davidsen T.M."/>
            <person name="Wayne K.J."/>
            <person name="Tettelin H."/>
            <person name="Glass J.I."/>
            <person name="Rusch D."/>
            <person name="Podicherti R."/>
            <person name="Tsui H.-C.T."/>
            <person name="Winkler M.E."/>
        </authorList>
    </citation>
    <scope>NUCLEOTIDE SEQUENCE</scope>
</reference>
<gene>
    <name evidence="1" type="ORF">METZ01_LOCUS112936</name>
</gene>
<dbReference type="AlphaFoldDB" id="A0A381X692"/>
<dbReference type="EMBL" id="UINC01014014">
    <property type="protein sequence ID" value="SVA60082.1"/>
    <property type="molecule type" value="Genomic_DNA"/>
</dbReference>
<evidence type="ECO:0000313" key="1">
    <source>
        <dbReference type="EMBL" id="SVA60082.1"/>
    </source>
</evidence>
<name>A0A381X692_9ZZZZ</name>
<proteinExistence type="predicted"/>
<protein>
    <submittedName>
        <fullName evidence="1">Uncharacterized protein</fullName>
    </submittedName>
</protein>
<sequence>MGPPKEVFSEEPPQPVVVNVIAKMIAEMDTDRIRDCIVTIAPFQTSLTRRRRNHPSFLREACKSTPQRLDKQAHKELGCDHTGREVKLGKMHPNSAHSRHYYQREFVDVLDLAK</sequence>